<feature type="region of interest" description="Disordered" evidence="1">
    <location>
        <begin position="365"/>
        <end position="417"/>
    </location>
</feature>
<organism evidence="2 3">
    <name type="scientific">Dryococelus australis</name>
    <dbReference type="NCBI Taxonomy" id="614101"/>
    <lineage>
        <taxon>Eukaryota</taxon>
        <taxon>Metazoa</taxon>
        <taxon>Ecdysozoa</taxon>
        <taxon>Arthropoda</taxon>
        <taxon>Hexapoda</taxon>
        <taxon>Insecta</taxon>
        <taxon>Pterygota</taxon>
        <taxon>Neoptera</taxon>
        <taxon>Polyneoptera</taxon>
        <taxon>Phasmatodea</taxon>
        <taxon>Verophasmatodea</taxon>
        <taxon>Anareolatae</taxon>
        <taxon>Phasmatidae</taxon>
        <taxon>Eurycanthinae</taxon>
        <taxon>Dryococelus</taxon>
    </lineage>
</organism>
<feature type="compositionally biased region" description="Low complexity" evidence="1">
    <location>
        <begin position="261"/>
        <end position="271"/>
    </location>
</feature>
<evidence type="ECO:0000313" key="3">
    <source>
        <dbReference type="Proteomes" id="UP001159363"/>
    </source>
</evidence>
<feature type="region of interest" description="Disordered" evidence="1">
    <location>
        <begin position="238"/>
        <end position="339"/>
    </location>
</feature>
<feature type="compositionally biased region" description="Basic and acidic residues" evidence="1">
    <location>
        <begin position="272"/>
        <end position="283"/>
    </location>
</feature>
<proteinExistence type="predicted"/>
<comment type="caution">
    <text evidence="2">The sequence shown here is derived from an EMBL/GenBank/DDBJ whole genome shotgun (WGS) entry which is preliminary data.</text>
</comment>
<evidence type="ECO:0000313" key="2">
    <source>
        <dbReference type="EMBL" id="KAJ8897541.1"/>
    </source>
</evidence>
<dbReference type="Proteomes" id="UP001159363">
    <property type="component" value="Chromosome 1"/>
</dbReference>
<keyword evidence="3" id="KW-1185">Reference proteome</keyword>
<protein>
    <submittedName>
        <fullName evidence="2">Uncharacterized protein</fullName>
    </submittedName>
</protein>
<gene>
    <name evidence="2" type="ORF">PR048_002889</name>
</gene>
<sequence length="527" mass="57147">MPSGERETRNALTHATTLDGRQALTNSLPSVRAGEGWIARQGRNYFLHDTSAGVALVRLVVTLPYLFTSAAARRAGVAGLITHICSAAVLVLESCRTKNFDKPATVTERLARSPPTMANRVQSPTGWESSRTVPLVDGFSRGSPVSPSPSSRRRSIFTSITLFGSQDLAVKSRPNLFTHSIDPLKNDLYRKAGKYNAFVVAYRGAGWSQLRLISGETRAGSPWQAHVGAVRLRRGGARRTTVVAGNGRRQEGAAGAGEEGPGQPQPAGAPECKGEGETGDPRENPPTSSIVRHHSHLRESGVTRQGIEPGSPWREASSLTAQTPRPLCTQCSNKEDGAPPPGILASVKVPGYLELFSAFETEKRKIDKGDSATSINAGMKGRGKRESPEKTRRPAAMSCTIPRATPPGIEPGSPRWEASSLTTTPPWCLLDSTALCAHLSMSTVHWSAVTVEGDDWASVFQGGIKHRVDQRLMLYINKHVLNSNLFPEMKPRILQVSIYGIEQQVRWLVSPDLLPRLSKQRNVCPDR</sequence>
<reference evidence="2 3" key="1">
    <citation type="submission" date="2023-02" db="EMBL/GenBank/DDBJ databases">
        <title>LHISI_Scaffold_Assembly.</title>
        <authorList>
            <person name="Stuart O.P."/>
            <person name="Cleave R."/>
            <person name="Magrath M.J.L."/>
            <person name="Mikheyev A.S."/>
        </authorList>
    </citation>
    <scope>NUCLEOTIDE SEQUENCE [LARGE SCALE GENOMIC DNA]</scope>
    <source>
        <strain evidence="2">Daus_M_001</strain>
        <tissue evidence="2">Leg muscle</tissue>
    </source>
</reference>
<accession>A0ABQ9ILH3</accession>
<name>A0ABQ9ILH3_9NEOP</name>
<dbReference type="EMBL" id="JARBHB010000001">
    <property type="protein sequence ID" value="KAJ8897541.1"/>
    <property type="molecule type" value="Genomic_DNA"/>
</dbReference>
<evidence type="ECO:0000256" key="1">
    <source>
        <dbReference type="SAM" id="MobiDB-lite"/>
    </source>
</evidence>